<evidence type="ECO:0000256" key="1">
    <source>
        <dbReference type="SAM" id="MobiDB-lite"/>
    </source>
</evidence>
<accession>A0AAE4YBI8</accession>
<name>A0AAE4YBI8_9RHOB</name>
<proteinExistence type="predicted"/>
<dbReference type="EMBL" id="JAABNR010000004">
    <property type="protein sequence ID" value="NBZ86905.1"/>
    <property type="molecule type" value="Genomic_DNA"/>
</dbReference>
<comment type="caution">
    <text evidence="2">The sequence shown here is derived from an EMBL/GenBank/DDBJ whole genome shotgun (WGS) entry which is preliminary data.</text>
</comment>
<evidence type="ECO:0000313" key="2">
    <source>
        <dbReference type="EMBL" id="NBZ86905.1"/>
    </source>
</evidence>
<gene>
    <name evidence="2" type="ORF">GV832_04870</name>
</gene>
<feature type="region of interest" description="Disordered" evidence="1">
    <location>
        <begin position="29"/>
        <end position="53"/>
    </location>
</feature>
<dbReference type="Proteomes" id="UP001193501">
    <property type="component" value="Unassembled WGS sequence"/>
</dbReference>
<dbReference type="RefSeq" id="WP_168773724.1">
    <property type="nucleotide sequence ID" value="NZ_JAABNR010000004.1"/>
</dbReference>
<organism evidence="2 3">
    <name type="scientific">Stagnihabitans tardus</name>
    <dbReference type="NCBI Taxonomy" id="2699202"/>
    <lineage>
        <taxon>Bacteria</taxon>
        <taxon>Pseudomonadati</taxon>
        <taxon>Pseudomonadota</taxon>
        <taxon>Alphaproteobacteria</taxon>
        <taxon>Rhodobacterales</taxon>
        <taxon>Paracoccaceae</taxon>
        <taxon>Stagnihabitans</taxon>
    </lineage>
</organism>
<sequence length="53" mass="5519">MNLFRLVMIIATAGTLSGAWWLSVNGVGGESSDLDRSLRTGSGGNTFSNSSVK</sequence>
<evidence type="ECO:0000313" key="3">
    <source>
        <dbReference type="Proteomes" id="UP001193501"/>
    </source>
</evidence>
<keyword evidence="3" id="KW-1185">Reference proteome</keyword>
<dbReference type="AlphaFoldDB" id="A0AAE4YBI8"/>
<protein>
    <submittedName>
        <fullName evidence="2">Uncharacterized protein</fullName>
    </submittedName>
</protein>
<reference evidence="2" key="1">
    <citation type="submission" date="2020-01" db="EMBL/GenBank/DDBJ databases">
        <authorList>
            <person name="Chen W.-M."/>
        </authorList>
    </citation>
    <scope>NUCLEOTIDE SEQUENCE</scope>
    <source>
        <strain evidence="2">CYK-10</strain>
    </source>
</reference>